<accession>A0A8V0ZE08</accession>
<comment type="subcellular location">
    <subcellularLocation>
        <location evidence="4">Cytoplasm</location>
    </subcellularLocation>
</comment>
<dbReference type="Gene3D" id="3.50.80.10">
    <property type="entry name" value="D-tyrosyl-tRNA(Tyr) deacylase"/>
    <property type="match status" value="1"/>
</dbReference>
<comment type="similarity">
    <text evidence="1 4">Belongs to the DTD family.</text>
</comment>
<keyword evidence="6" id="KW-1185">Reference proteome</keyword>
<protein>
    <recommendedName>
        <fullName evidence="4">D-aminoacyl-tRNA deacylase</fullName>
        <ecNumber evidence="4">3.1.1.96</ecNumber>
    </recommendedName>
</protein>
<dbReference type="InterPro" id="IPR023509">
    <property type="entry name" value="DTD-like_sf"/>
</dbReference>
<keyword evidence="4" id="KW-0963">Cytoplasm</keyword>
<reference evidence="5" key="3">
    <citation type="submission" date="2025-09" db="UniProtKB">
        <authorList>
            <consortium name="Ensembl"/>
        </authorList>
    </citation>
    <scope>IDENTIFICATION</scope>
    <source>
        <strain evidence="5">broiler</strain>
    </source>
</reference>
<gene>
    <name evidence="5" type="primary">DTD1</name>
</gene>
<dbReference type="GeneTree" id="ENSGT00940000153431"/>
<dbReference type="GO" id="GO:0005737">
    <property type="term" value="C:cytoplasm"/>
    <property type="evidence" value="ECO:0007669"/>
    <property type="project" value="UniProtKB-SubCell"/>
</dbReference>
<dbReference type="SUPFAM" id="SSF69500">
    <property type="entry name" value="DTD-like"/>
    <property type="match status" value="1"/>
</dbReference>
<reference evidence="5" key="2">
    <citation type="submission" date="2025-08" db="UniProtKB">
        <authorList>
            <consortium name="Ensembl"/>
        </authorList>
    </citation>
    <scope>IDENTIFICATION</scope>
    <source>
        <strain evidence="5">broiler</strain>
    </source>
</reference>
<evidence type="ECO:0000256" key="3">
    <source>
        <dbReference type="ARBA" id="ARBA00048018"/>
    </source>
</evidence>
<dbReference type="FunFam" id="3.50.80.10:FF:000001">
    <property type="entry name" value="D-aminoacyl-tRNA deacylase"/>
    <property type="match status" value="1"/>
</dbReference>
<dbReference type="InterPro" id="IPR003732">
    <property type="entry name" value="Daa-tRNA_deacyls_DTD"/>
</dbReference>
<comment type="catalytic activity">
    <reaction evidence="2">
        <text>glycyl-tRNA(Ala) + H2O = tRNA(Ala) + glycine + H(+)</text>
        <dbReference type="Rhea" id="RHEA:53744"/>
        <dbReference type="Rhea" id="RHEA-COMP:9657"/>
        <dbReference type="Rhea" id="RHEA-COMP:13640"/>
        <dbReference type="ChEBI" id="CHEBI:15377"/>
        <dbReference type="ChEBI" id="CHEBI:15378"/>
        <dbReference type="ChEBI" id="CHEBI:57305"/>
        <dbReference type="ChEBI" id="CHEBI:78442"/>
        <dbReference type="ChEBI" id="CHEBI:78522"/>
        <dbReference type="EC" id="3.1.1.96"/>
    </reaction>
</comment>
<dbReference type="Pfam" id="PF02580">
    <property type="entry name" value="Tyr_Deacylase"/>
    <property type="match status" value="1"/>
</dbReference>
<organism evidence="5 6">
    <name type="scientific">Gallus gallus</name>
    <name type="common">Chicken</name>
    <dbReference type="NCBI Taxonomy" id="9031"/>
    <lineage>
        <taxon>Eukaryota</taxon>
        <taxon>Metazoa</taxon>
        <taxon>Chordata</taxon>
        <taxon>Craniata</taxon>
        <taxon>Vertebrata</taxon>
        <taxon>Euteleostomi</taxon>
        <taxon>Archelosauria</taxon>
        <taxon>Archosauria</taxon>
        <taxon>Dinosauria</taxon>
        <taxon>Saurischia</taxon>
        <taxon>Theropoda</taxon>
        <taxon>Coelurosauria</taxon>
        <taxon>Aves</taxon>
        <taxon>Neognathae</taxon>
        <taxon>Galloanserae</taxon>
        <taxon>Galliformes</taxon>
        <taxon>Phasianidae</taxon>
        <taxon>Phasianinae</taxon>
        <taxon>Gallus</taxon>
    </lineage>
</organism>
<dbReference type="PANTHER" id="PTHR10472">
    <property type="entry name" value="D-TYROSYL-TRNA TYR DEACYLASE"/>
    <property type="match status" value="1"/>
</dbReference>
<evidence type="ECO:0000313" key="5">
    <source>
        <dbReference type="Ensembl" id="ENSGALP00010026792.1"/>
    </source>
</evidence>
<dbReference type="Proteomes" id="UP000000539">
    <property type="component" value="Chromosome 3"/>
</dbReference>
<dbReference type="OrthoDB" id="275783at2759"/>
<evidence type="ECO:0000256" key="1">
    <source>
        <dbReference type="ARBA" id="ARBA00009673"/>
    </source>
</evidence>
<proteinExistence type="inferred from homology"/>
<dbReference type="HAMAP" id="MF_00518">
    <property type="entry name" value="Deacylase_Dtd"/>
    <property type="match status" value="1"/>
</dbReference>
<keyword evidence="4" id="KW-0820">tRNA-binding</keyword>
<keyword evidence="4" id="KW-0694">RNA-binding</keyword>
<dbReference type="NCBIfam" id="TIGR00256">
    <property type="entry name" value="D-aminoacyl-tRNA deacylase"/>
    <property type="match status" value="1"/>
</dbReference>
<name>A0A8V0ZE08_CHICK</name>
<dbReference type="EC" id="3.1.1.96" evidence="4"/>
<dbReference type="Ensembl" id="ENSGALT00010044873.1">
    <property type="protein sequence ID" value="ENSGALP00010026792.1"/>
    <property type="gene ID" value="ENSGALG00010018552.1"/>
</dbReference>
<dbReference type="AlphaFoldDB" id="A0A8V0ZE08"/>
<reference evidence="5" key="1">
    <citation type="submission" date="2020-11" db="EMBL/GenBank/DDBJ databases">
        <title>Gallus gallus (Chicken) genome, bGalGal1, GRCg7b, maternal haplotype autosomes + Z &amp; W.</title>
        <authorList>
            <person name="Warren W."/>
            <person name="Formenti G."/>
            <person name="Fedrigo O."/>
            <person name="Haase B."/>
            <person name="Mountcastle J."/>
            <person name="Balacco J."/>
            <person name="Tracey A."/>
            <person name="Schneider V."/>
            <person name="Okimoto R."/>
            <person name="Cheng H."/>
            <person name="Hawken R."/>
            <person name="Howe K."/>
            <person name="Jarvis E.D."/>
        </authorList>
    </citation>
    <scope>NUCLEOTIDE SEQUENCE [LARGE SCALE GENOMIC DNA]</scope>
    <source>
        <strain evidence="5">Broiler</strain>
    </source>
</reference>
<sequence length="209" mass="23408">MKAIVQRVAQASVTVGGEQISSIGRGLCVLLGISLEDTQRELEHMVRKILNLRVFEDESGKHWSKSVMDKQYEVLCVSQFTLQCILKGNKPDYHMAMPTEQAESFYNNFLEQLRKAYKPELIKDGKFGAYMQVHIQNDGPVTIELESPAAAVDPKQVSKPERPSARNGCSGYAFTSEVYICLYVAQICESIALSEGSIPVMKQHSFLWA</sequence>
<evidence type="ECO:0000313" key="6">
    <source>
        <dbReference type="Proteomes" id="UP000000539"/>
    </source>
</evidence>
<evidence type="ECO:0000256" key="4">
    <source>
        <dbReference type="RuleBase" id="RU003470"/>
    </source>
</evidence>
<dbReference type="GO" id="GO:0000049">
    <property type="term" value="F:tRNA binding"/>
    <property type="evidence" value="ECO:0007669"/>
    <property type="project" value="UniProtKB-KW"/>
</dbReference>
<dbReference type="PANTHER" id="PTHR10472:SF5">
    <property type="entry name" value="D-AMINOACYL-TRNA DEACYLASE 1"/>
    <property type="match status" value="1"/>
</dbReference>
<dbReference type="CDD" id="cd00563">
    <property type="entry name" value="Dtyr_deacylase"/>
    <property type="match status" value="1"/>
</dbReference>
<comment type="catalytic activity">
    <reaction evidence="3">
        <text>a D-aminoacyl-tRNA + H2O = a tRNA + a D-alpha-amino acid + H(+)</text>
        <dbReference type="Rhea" id="RHEA:13953"/>
        <dbReference type="Rhea" id="RHEA-COMP:10123"/>
        <dbReference type="Rhea" id="RHEA-COMP:10124"/>
        <dbReference type="ChEBI" id="CHEBI:15377"/>
        <dbReference type="ChEBI" id="CHEBI:15378"/>
        <dbReference type="ChEBI" id="CHEBI:59871"/>
        <dbReference type="ChEBI" id="CHEBI:78442"/>
        <dbReference type="ChEBI" id="CHEBI:79333"/>
        <dbReference type="EC" id="3.1.1.96"/>
    </reaction>
</comment>
<evidence type="ECO:0000256" key="2">
    <source>
        <dbReference type="ARBA" id="ARBA00047676"/>
    </source>
</evidence>
<dbReference type="GO" id="GO:0051499">
    <property type="term" value="F:D-aminoacyl-tRNA deacylase activity"/>
    <property type="evidence" value="ECO:0007669"/>
    <property type="project" value="UniProtKB-EC"/>
</dbReference>
<keyword evidence="4" id="KW-0378">Hydrolase</keyword>